<dbReference type="PANTHER" id="PTHR11963">
    <property type="entry name" value="LEUCINE AMINOPEPTIDASE-RELATED"/>
    <property type="match status" value="1"/>
</dbReference>
<sequence length="506" mass="53404">MQLNGTANIAPPHQHPMEICLFPATLQSWTGDVLMVGMFEGKMEERLNELETLCKGSLMQSLEKQMFKGKSGEIATVQLLQNKPSLLVLVGLGEPQKMRLDDLRKAAALGAKASLGCSGTLGIMLPWEPLDAASAARAVAEAVRLSLYKDLRFRSAPEPRSTPTKLELIGLPDSAGKDLQAVHPTCAGVELARQLVAAPANSLTPAALAQTAIQLAHEHGLECTVLERSDCAEREMGAYLAVSQGSDLEPKFIHLTYRPQGPVQRRLALVGKGLTFDSGGYNLKVGAAQIDLMKFDMGGSAAVLGAARAIAELRPKGVEVHVIVAACENMVNGSAVHPGDIVRASNGTTIEINNTDAEGRLTLADALVYTCGLEPDAIVDLATLTGACVIALGEEIAGLWTGHDPLAEGLTAAAEAAGEGLWRMPLPSSYREGLKSNLADLKNTGPRPGGSITAALFLKEFVEASIPWAHIDIAGTVWSEKGRGLNPSGATGYGVRTLVNWICSQS</sequence>
<dbReference type="PANTHER" id="PTHR11963:SF23">
    <property type="entry name" value="CYTOSOL AMINOPEPTIDASE"/>
    <property type="match status" value="1"/>
</dbReference>
<feature type="binding site" evidence="9">
    <location>
        <position position="356"/>
    </location>
    <ligand>
        <name>Mn(2+)</name>
        <dbReference type="ChEBI" id="CHEBI:29035"/>
        <label>1</label>
    </ligand>
</feature>
<dbReference type="Gene3D" id="3.40.220.10">
    <property type="entry name" value="Leucine Aminopeptidase, subunit E, domain 1"/>
    <property type="match status" value="1"/>
</dbReference>
<dbReference type="SUPFAM" id="SSF52949">
    <property type="entry name" value="Macro domain-like"/>
    <property type="match status" value="1"/>
</dbReference>
<feature type="domain" description="Cytosol aminopeptidase" evidence="10">
    <location>
        <begin position="354"/>
        <end position="361"/>
    </location>
</feature>
<keyword evidence="4 9" id="KW-0031">Aminopeptidase</keyword>
<evidence type="ECO:0000313" key="11">
    <source>
        <dbReference type="EMBL" id="ABM77309.1"/>
    </source>
</evidence>
<dbReference type="EC" id="3.4.11.1" evidence="9"/>
<dbReference type="InterPro" id="IPR000819">
    <property type="entry name" value="Peptidase_M17_C"/>
</dbReference>
<dbReference type="GO" id="GO:0070006">
    <property type="term" value="F:metalloaminopeptidase activity"/>
    <property type="evidence" value="ECO:0007669"/>
    <property type="project" value="InterPro"/>
</dbReference>
<evidence type="ECO:0000256" key="1">
    <source>
        <dbReference type="ARBA" id="ARBA00000135"/>
    </source>
</evidence>
<dbReference type="SUPFAM" id="SSF53187">
    <property type="entry name" value="Zn-dependent exopeptidases"/>
    <property type="match status" value="1"/>
</dbReference>
<comment type="catalytic activity">
    <reaction evidence="1 9">
        <text>Release of an N-terminal amino acid, Xaa-|-Yaa-, in which Xaa is preferably Leu, but may be other amino acids including Pro although not Arg or Lys, and Yaa may be Pro. Amino acid amides and methyl esters are also readily hydrolyzed, but rates on arylamides are exceedingly low.</text>
        <dbReference type="EC" id="3.4.11.1"/>
    </reaction>
</comment>
<dbReference type="InterPro" id="IPR008283">
    <property type="entry name" value="Peptidase_M17_N"/>
</dbReference>
<comment type="subcellular location">
    <subcellularLocation>
        <location evidence="9">Cytoplasm</location>
    </subcellularLocation>
</comment>
<feature type="binding site" evidence="9">
    <location>
        <position position="358"/>
    </location>
    <ligand>
        <name>Mn(2+)</name>
        <dbReference type="ChEBI" id="CHEBI:29035"/>
        <label>1</label>
    </ligand>
</feature>
<dbReference type="Gene3D" id="3.40.630.10">
    <property type="entry name" value="Zn peptidases"/>
    <property type="match status" value="1"/>
</dbReference>
<evidence type="ECO:0000256" key="4">
    <source>
        <dbReference type="ARBA" id="ARBA00022438"/>
    </source>
</evidence>
<feature type="active site" evidence="9">
    <location>
        <position position="360"/>
    </location>
</feature>
<keyword evidence="5 9" id="KW-0645">Protease</keyword>
<gene>
    <name evidence="11" type="primary">pepB</name>
    <name evidence="9" type="synonym">pepA</name>
    <name evidence="11" type="ordered locus">P9303_05571</name>
</gene>
<dbReference type="Pfam" id="PF00883">
    <property type="entry name" value="Peptidase_M17"/>
    <property type="match status" value="1"/>
</dbReference>
<dbReference type="KEGG" id="pmf:P9303_05571"/>
<evidence type="ECO:0000256" key="7">
    <source>
        <dbReference type="ARBA" id="ARBA00023211"/>
    </source>
</evidence>
<feature type="binding site" evidence="9">
    <location>
        <position position="277"/>
    </location>
    <ligand>
        <name>Mn(2+)</name>
        <dbReference type="ChEBI" id="CHEBI:29035"/>
        <label>2</label>
    </ligand>
</feature>
<dbReference type="HAMAP" id="MF_00181">
    <property type="entry name" value="Cytosol_peptidase_M17"/>
    <property type="match status" value="1"/>
</dbReference>
<dbReference type="NCBIfam" id="NF002073">
    <property type="entry name" value="PRK00913.1-2"/>
    <property type="match status" value="1"/>
</dbReference>
<keyword evidence="9" id="KW-0963">Cytoplasm</keyword>
<dbReference type="EMBL" id="CP000554">
    <property type="protein sequence ID" value="ABM77309.1"/>
    <property type="molecule type" value="Genomic_DNA"/>
</dbReference>
<evidence type="ECO:0000256" key="6">
    <source>
        <dbReference type="ARBA" id="ARBA00022801"/>
    </source>
</evidence>
<dbReference type="PRINTS" id="PR00481">
    <property type="entry name" value="LAMNOPPTDASE"/>
</dbReference>
<feature type="binding site" evidence="9">
    <location>
        <position position="277"/>
    </location>
    <ligand>
        <name>Mn(2+)</name>
        <dbReference type="ChEBI" id="CHEBI:29035"/>
        <label>1</label>
    </ligand>
</feature>
<comment type="function">
    <text evidence="8 9">Presumably involved in the processing and regular turnover of intracellular proteins. Catalyzes the removal of unsubstituted N-terminal amino acids from various peptides.</text>
</comment>
<dbReference type="InterPro" id="IPR023042">
    <property type="entry name" value="Peptidase_M17_leu_NH2_pept"/>
</dbReference>
<comment type="similarity">
    <text evidence="3 9">Belongs to the peptidase M17 family.</text>
</comment>
<comment type="cofactor">
    <cofactor evidence="9">
        <name>Mn(2+)</name>
        <dbReference type="ChEBI" id="CHEBI:29035"/>
    </cofactor>
    <text evidence="9">Binds 2 manganese ions per subunit.</text>
</comment>
<dbReference type="Proteomes" id="UP000002274">
    <property type="component" value="Chromosome"/>
</dbReference>
<proteinExistence type="inferred from homology"/>
<organism evidence="11 12">
    <name type="scientific">Prochlorococcus marinus (strain MIT 9303)</name>
    <dbReference type="NCBI Taxonomy" id="59922"/>
    <lineage>
        <taxon>Bacteria</taxon>
        <taxon>Bacillati</taxon>
        <taxon>Cyanobacteriota</taxon>
        <taxon>Cyanophyceae</taxon>
        <taxon>Synechococcales</taxon>
        <taxon>Prochlorococcaceae</taxon>
        <taxon>Prochlorococcus</taxon>
    </lineage>
</organism>
<dbReference type="GO" id="GO:0005737">
    <property type="term" value="C:cytoplasm"/>
    <property type="evidence" value="ECO:0007669"/>
    <property type="project" value="UniProtKB-SubCell"/>
</dbReference>
<name>A2C749_PROM3</name>
<dbReference type="GO" id="GO:0030145">
    <property type="term" value="F:manganese ion binding"/>
    <property type="evidence" value="ECO:0007669"/>
    <property type="project" value="UniProtKB-UniRule"/>
</dbReference>
<evidence type="ECO:0000256" key="3">
    <source>
        <dbReference type="ARBA" id="ARBA00009528"/>
    </source>
</evidence>
<feature type="binding site" evidence="9">
    <location>
        <position position="296"/>
    </location>
    <ligand>
        <name>Mn(2+)</name>
        <dbReference type="ChEBI" id="CHEBI:29035"/>
        <label>2</label>
    </ligand>
</feature>
<reference evidence="11 12" key="1">
    <citation type="journal article" date="2007" name="PLoS Genet.">
        <title>Patterns and implications of gene gain and loss in the evolution of Prochlorococcus.</title>
        <authorList>
            <person name="Kettler G.C."/>
            <person name="Martiny A.C."/>
            <person name="Huang K."/>
            <person name="Zucker J."/>
            <person name="Coleman M.L."/>
            <person name="Rodrigue S."/>
            <person name="Chen F."/>
            <person name="Lapidus A."/>
            <person name="Ferriera S."/>
            <person name="Johnson J."/>
            <person name="Steglich C."/>
            <person name="Church G.M."/>
            <person name="Richardson P."/>
            <person name="Chisholm S.W."/>
        </authorList>
    </citation>
    <scope>NUCLEOTIDE SEQUENCE [LARGE SCALE GENOMIC DNA]</scope>
    <source>
        <strain evidence="11 12">MIT 9303</strain>
    </source>
</reference>
<protein>
    <recommendedName>
        <fullName evidence="9">Probable cytosol aminopeptidase</fullName>
        <ecNumber evidence="9">3.4.11.1</ecNumber>
    </recommendedName>
    <alternativeName>
        <fullName evidence="9">Leucine aminopeptidase</fullName>
        <shortName evidence="9">LAP</shortName>
        <ecNumber evidence="9">3.4.11.10</ecNumber>
    </alternativeName>
    <alternativeName>
        <fullName evidence="9">Leucyl aminopeptidase</fullName>
    </alternativeName>
</protein>
<evidence type="ECO:0000259" key="10">
    <source>
        <dbReference type="PROSITE" id="PS00631"/>
    </source>
</evidence>
<dbReference type="InterPro" id="IPR011356">
    <property type="entry name" value="Leucine_aapep/pepB"/>
</dbReference>
<dbReference type="AlphaFoldDB" id="A2C749"/>
<dbReference type="InterPro" id="IPR043472">
    <property type="entry name" value="Macro_dom-like"/>
</dbReference>
<evidence type="ECO:0000256" key="5">
    <source>
        <dbReference type="ARBA" id="ARBA00022670"/>
    </source>
</evidence>
<dbReference type="HOGENOM" id="CLU_013734_5_1_3"/>
<comment type="catalytic activity">
    <reaction evidence="2 9">
        <text>Release of an N-terminal amino acid, preferentially leucine, but not glutamic or aspartic acids.</text>
        <dbReference type="EC" id="3.4.11.10"/>
    </reaction>
</comment>
<dbReference type="STRING" id="59922.P9303_05571"/>
<dbReference type="GO" id="GO:0006508">
    <property type="term" value="P:proteolysis"/>
    <property type="evidence" value="ECO:0007669"/>
    <property type="project" value="UniProtKB-KW"/>
</dbReference>
<evidence type="ECO:0000256" key="8">
    <source>
        <dbReference type="ARBA" id="ARBA00049972"/>
    </source>
</evidence>
<dbReference type="NCBIfam" id="NF002076">
    <property type="entry name" value="PRK00913.2-3"/>
    <property type="match status" value="1"/>
</dbReference>
<feature type="active site" evidence="9">
    <location>
        <position position="284"/>
    </location>
</feature>
<keyword evidence="9" id="KW-0479">Metal-binding</keyword>
<evidence type="ECO:0000256" key="9">
    <source>
        <dbReference type="HAMAP-Rule" id="MF_00181"/>
    </source>
</evidence>
<dbReference type="CDD" id="cd00433">
    <property type="entry name" value="Peptidase_M17"/>
    <property type="match status" value="1"/>
</dbReference>
<dbReference type="Pfam" id="PF02789">
    <property type="entry name" value="Peptidase_M17_N"/>
    <property type="match status" value="1"/>
</dbReference>
<feature type="binding site" evidence="9">
    <location>
        <position position="358"/>
    </location>
    <ligand>
        <name>Mn(2+)</name>
        <dbReference type="ChEBI" id="CHEBI:29035"/>
        <label>2</label>
    </ligand>
</feature>
<keyword evidence="7 9" id="KW-0464">Manganese</keyword>
<keyword evidence="6 9" id="KW-0378">Hydrolase</keyword>
<dbReference type="PROSITE" id="PS00631">
    <property type="entry name" value="CYTOSOL_AP"/>
    <property type="match status" value="1"/>
</dbReference>
<evidence type="ECO:0000313" key="12">
    <source>
        <dbReference type="Proteomes" id="UP000002274"/>
    </source>
</evidence>
<dbReference type="EC" id="3.4.11.10" evidence="9"/>
<feature type="binding site" evidence="9">
    <location>
        <position position="272"/>
    </location>
    <ligand>
        <name>Mn(2+)</name>
        <dbReference type="ChEBI" id="CHEBI:29035"/>
        <label>2</label>
    </ligand>
</feature>
<accession>A2C749</accession>
<evidence type="ECO:0000256" key="2">
    <source>
        <dbReference type="ARBA" id="ARBA00000967"/>
    </source>
</evidence>